<dbReference type="InterPro" id="IPR045864">
    <property type="entry name" value="aa-tRNA-synth_II/BPL/LPL"/>
</dbReference>
<evidence type="ECO:0000256" key="5">
    <source>
        <dbReference type="ARBA" id="ARBA00022917"/>
    </source>
</evidence>
<comment type="similarity">
    <text evidence="8">Belongs to the class-II aminoacyl-tRNA synthetase family. ProS type 3 subfamily.</text>
</comment>
<evidence type="ECO:0000256" key="8">
    <source>
        <dbReference type="HAMAP-Rule" id="MF_01571"/>
    </source>
</evidence>
<dbReference type="Gene3D" id="3.40.50.800">
    <property type="entry name" value="Anticodon-binding domain"/>
    <property type="match status" value="1"/>
</dbReference>
<keyword evidence="3 8" id="KW-0547">Nucleotide-binding</keyword>
<protein>
    <recommendedName>
        <fullName evidence="8">Proline--tRNA ligase</fullName>
        <ecNumber evidence="8">6.1.1.15</ecNumber>
    </recommendedName>
    <alternativeName>
        <fullName evidence="8">Prolyl-tRNA synthetase</fullName>
        <shortName evidence="8">ProRS</shortName>
    </alternativeName>
</protein>
<evidence type="ECO:0000256" key="6">
    <source>
        <dbReference type="ARBA" id="ARBA00023146"/>
    </source>
</evidence>
<dbReference type="AlphaFoldDB" id="A0A4P6MD80"/>
<comment type="function">
    <text evidence="8">Catalyzes the attachment of proline to tRNA(Pro) in a two-step reaction: proline is first activated by ATP to form Pro-AMP and then transferred to the acceptor end of tRNA(Pro).</text>
</comment>
<dbReference type="SUPFAM" id="SSF64586">
    <property type="entry name" value="C-terminal domain of ProRS"/>
    <property type="match status" value="1"/>
</dbReference>
<evidence type="ECO:0000259" key="9">
    <source>
        <dbReference type="PROSITE" id="PS50862"/>
    </source>
</evidence>
<proteinExistence type="inferred from homology"/>
<keyword evidence="1 8" id="KW-0963">Cytoplasm</keyword>
<dbReference type="GO" id="GO:0017101">
    <property type="term" value="C:aminoacyl-tRNA synthetase multienzyme complex"/>
    <property type="evidence" value="ECO:0007669"/>
    <property type="project" value="TreeGrafter"/>
</dbReference>
<dbReference type="GO" id="GO:0004827">
    <property type="term" value="F:proline-tRNA ligase activity"/>
    <property type="evidence" value="ECO:0007669"/>
    <property type="project" value="UniProtKB-UniRule"/>
</dbReference>
<comment type="subunit">
    <text evidence="8">Homodimer.</text>
</comment>
<organism evidence="10 11">
    <name type="scientific">'Catharanthus roseus' aster yellows phytoplasma</name>
    <dbReference type="NCBI Taxonomy" id="1193712"/>
    <lineage>
        <taxon>Bacteria</taxon>
        <taxon>Bacillati</taxon>
        <taxon>Mycoplasmatota</taxon>
        <taxon>Mollicutes</taxon>
        <taxon>Acholeplasmatales</taxon>
        <taxon>Acholeplasmataceae</taxon>
        <taxon>Candidatus Phytoplasma</taxon>
        <taxon>16SrI (Aster yellows group)</taxon>
    </lineage>
</organism>
<evidence type="ECO:0000256" key="7">
    <source>
        <dbReference type="ARBA" id="ARBA00047671"/>
    </source>
</evidence>
<dbReference type="Gene3D" id="3.30.930.10">
    <property type="entry name" value="Bira Bifunctional Protein, Domain 2"/>
    <property type="match status" value="1"/>
</dbReference>
<dbReference type="InterPro" id="IPR006195">
    <property type="entry name" value="aa-tRNA-synth_II"/>
</dbReference>
<name>A0A4P6MD80_9MOLU</name>
<dbReference type="FunFam" id="3.30.930.10:FF:000037">
    <property type="entry name" value="Proline--tRNA ligase"/>
    <property type="match status" value="1"/>
</dbReference>
<keyword evidence="2 8" id="KW-0436">Ligase</keyword>
<dbReference type="EMBL" id="CP035949">
    <property type="protein sequence ID" value="QBF23908.1"/>
    <property type="molecule type" value="Genomic_DNA"/>
</dbReference>
<accession>A0A4P6MD80</accession>
<dbReference type="GO" id="GO:0005524">
    <property type="term" value="F:ATP binding"/>
    <property type="evidence" value="ECO:0007669"/>
    <property type="project" value="UniProtKB-UniRule"/>
</dbReference>
<dbReference type="SUPFAM" id="SSF52954">
    <property type="entry name" value="Class II aaRS ABD-related"/>
    <property type="match status" value="1"/>
</dbReference>
<dbReference type="InterPro" id="IPR017449">
    <property type="entry name" value="Pro-tRNA_synth_II"/>
</dbReference>
<evidence type="ECO:0000313" key="11">
    <source>
        <dbReference type="Proteomes" id="UP000289726"/>
    </source>
</evidence>
<keyword evidence="6 8" id="KW-0030">Aminoacyl-tRNA synthetase</keyword>
<dbReference type="PRINTS" id="PR01046">
    <property type="entry name" value="TRNASYNTHPRO"/>
</dbReference>
<evidence type="ECO:0000256" key="1">
    <source>
        <dbReference type="ARBA" id="ARBA00022490"/>
    </source>
</evidence>
<feature type="domain" description="Aminoacyl-transfer RNA synthetases class-II family profile" evidence="9">
    <location>
        <begin position="44"/>
        <end position="285"/>
    </location>
</feature>
<dbReference type="Gene3D" id="3.30.110.30">
    <property type="entry name" value="C-terminal domain of ProRS"/>
    <property type="match status" value="1"/>
</dbReference>
<comment type="domain">
    <text evidence="8">Consists of three domains: the N-terminal catalytic domain, the anticodon-binding domain and the C-terminal extension.</text>
</comment>
<keyword evidence="11" id="KW-1185">Reference proteome</keyword>
<dbReference type="InterPro" id="IPR036621">
    <property type="entry name" value="Anticodon-bd_dom_sf"/>
</dbReference>
<comment type="catalytic activity">
    <reaction evidence="7 8">
        <text>tRNA(Pro) + L-proline + ATP = L-prolyl-tRNA(Pro) + AMP + diphosphate</text>
        <dbReference type="Rhea" id="RHEA:14305"/>
        <dbReference type="Rhea" id="RHEA-COMP:9700"/>
        <dbReference type="Rhea" id="RHEA-COMP:9702"/>
        <dbReference type="ChEBI" id="CHEBI:30616"/>
        <dbReference type="ChEBI" id="CHEBI:33019"/>
        <dbReference type="ChEBI" id="CHEBI:60039"/>
        <dbReference type="ChEBI" id="CHEBI:78442"/>
        <dbReference type="ChEBI" id="CHEBI:78532"/>
        <dbReference type="ChEBI" id="CHEBI:456215"/>
        <dbReference type="EC" id="6.1.1.15"/>
    </reaction>
</comment>
<sequence>MKTMKRVKTVTARSSDFGKWYTDVCLKAELIAYSEAKGFIIYLPYGYALWENIQKHLNCTLQKTGHKNVYFPLVFPEKLFHKEKNHIQGFSPEAAMITTTGKKNLSEKLVIRPTSEILFSQYYSKTITSYRDLPKLYNQWCNVVRWEKTTKPFLRGKEFLWQEGHTVHATEQEAMQQTLSILDIYQKLGRNLLALPFVCGKKTETEKFAGALITYSIEALMHDGQALQAGTSHYLGTNFAKSFQIQFQDCDHQKKYVHQTSWGVSTRLIGALIMVHSDDEGLVLPPYVSPMQIVIIPLQPQDDAVKQTSENLFSILQKNYRVHLDLQDKTAGWKFSQYELKGVPLRIEIGKRGLENDEVTIFQRYNFAKQNIKTKDLPSQIPQLFETIHNNMYQKALQHLEQNRKQANTYEEFKTYLKQGGYVAMSISGTDAELQIKQETGATARVILETNLITANCPVTNKKALQNVLFARAY</sequence>
<dbReference type="Pfam" id="PF00587">
    <property type="entry name" value="tRNA-synt_2b"/>
    <property type="match status" value="1"/>
</dbReference>
<comment type="subcellular location">
    <subcellularLocation>
        <location evidence="8">Cytoplasm</location>
    </subcellularLocation>
</comment>
<evidence type="ECO:0000313" key="10">
    <source>
        <dbReference type="EMBL" id="QBF23908.1"/>
    </source>
</evidence>
<dbReference type="PANTHER" id="PTHR43382">
    <property type="entry name" value="PROLYL-TRNA SYNTHETASE"/>
    <property type="match status" value="1"/>
</dbReference>
<dbReference type="HAMAP" id="MF_01571">
    <property type="entry name" value="Pro_tRNA_synth_type3"/>
    <property type="match status" value="1"/>
</dbReference>
<evidence type="ECO:0000256" key="4">
    <source>
        <dbReference type="ARBA" id="ARBA00022840"/>
    </source>
</evidence>
<dbReference type="Proteomes" id="UP000289726">
    <property type="component" value="Chromosome"/>
</dbReference>
<gene>
    <name evidence="8" type="primary">proS</name>
    <name evidence="10" type="ORF">EXT02_01780</name>
</gene>
<dbReference type="GO" id="GO:0006433">
    <property type="term" value="P:prolyl-tRNA aminoacylation"/>
    <property type="evidence" value="ECO:0007669"/>
    <property type="project" value="UniProtKB-UniRule"/>
</dbReference>
<dbReference type="CDD" id="cd00778">
    <property type="entry name" value="ProRS_core_arch_euk"/>
    <property type="match status" value="1"/>
</dbReference>
<keyword evidence="5 8" id="KW-0648">Protein biosynthesis</keyword>
<dbReference type="NCBIfam" id="TIGR00408">
    <property type="entry name" value="proS_fam_I"/>
    <property type="match status" value="1"/>
</dbReference>
<reference evidence="10 11" key="1">
    <citation type="submission" date="2019-02" db="EMBL/GenBank/DDBJ databases">
        <title>Draft Genome Sequence of Maize Bushy Stunt-like Phytoplasma group 16SrI-B (Aster yellows) in South Africa.</title>
        <authorList>
            <person name="Coetzee B."/>
            <person name="Douglas-Smit N."/>
            <person name="Maree H.J."/>
            <person name="Burger J.T."/>
            <person name="Kruger K."/>
            <person name="Pietersen G."/>
        </authorList>
    </citation>
    <scope>NUCLEOTIDE SEQUENCE [LARGE SCALE GENOMIC DNA]</scope>
    <source>
        <strain evidence="10 11">De Villa</strain>
    </source>
</reference>
<dbReference type="InterPro" id="IPR002314">
    <property type="entry name" value="aa-tRNA-synt_IIb"/>
</dbReference>
<dbReference type="EC" id="6.1.1.15" evidence="8"/>
<dbReference type="SUPFAM" id="SSF55681">
    <property type="entry name" value="Class II aaRS and biotin synthetases"/>
    <property type="match status" value="1"/>
</dbReference>
<dbReference type="Pfam" id="PF03129">
    <property type="entry name" value="HGTP_anticodon"/>
    <property type="match status" value="1"/>
</dbReference>
<dbReference type="GO" id="GO:0005737">
    <property type="term" value="C:cytoplasm"/>
    <property type="evidence" value="ECO:0007669"/>
    <property type="project" value="UniProtKB-SubCell"/>
</dbReference>
<dbReference type="InterPro" id="IPR033721">
    <property type="entry name" value="ProRS_core_arch_euk"/>
</dbReference>
<dbReference type="InterPro" id="IPR016061">
    <property type="entry name" value="Pro-tRNA_ligase_II_C"/>
</dbReference>
<dbReference type="InterPro" id="IPR004154">
    <property type="entry name" value="Anticodon-bd"/>
</dbReference>
<dbReference type="Pfam" id="PF09180">
    <property type="entry name" value="ProRS-C_1"/>
    <property type="match status" value="1"/>
</dbReference>
<keyword evidence="4 8" id="KW-0067">ATP-binding</keyword>
<dbReference type="SMART" id="SM00946">
    <property type="entry name" value="ProRS-C_1"/>
    <property type="match status" value="1"/>
</dbReference>
<dbReference type="PANTHER" id="PTHR43382:SF2">
    <property type="entry name" value="BIFUNCTIONAL GLUTAMATE_PROLINE--TRNA LIGASE"/>
    <property type="match status" value="1"/>
</dbReference>
<evidence type="ECO:0000256" key="3">
    <source>
        <dbReference type="ARBA" id="ARBA00022741"/>
    </source>
</evidence>
<evidence type="ECO:0000256" key="2">
    <source>
        <dbReference type="ARBA" id="ARBA00022598"/>
    </source>
</evidence>
<dbReference type="RefSeq" id="WP_130427734.1">
    <property type="nucleotide sequence ID" value="NZ_CP035949.1"/>
</dbReference>
<dbReference type="InterPro" id="IPR004499">
    <property type="entry name" value="Pro-tRNA-ligase_IIa_arc-type"/>
</dbReference>
<dbReference type="PROSITE" id="PS50862">
    <property type="entry name" value="AA_TRNA_LIGASE_II"/>
    <property type="match status" value="1"/>
</dbReference>
<dbReference type="InterPro" id="IPR002316">
    <property type="entry name" value="Pro-tRNA-ligase_IIa"/>
</dbReference>